<evidence type="ECO:0000313" key="2">
    <source>
        <dbReference type="Proteomes" id="UP000823775"/>
    </source>
</evidence>
<keyword evidence="2" id="KW-1185">Reference proteome</keyword>
<organism evidence="1 2">
    <name type="scientific">Datura stramonium</name>
    <name type="common">Jimsonweed</name>
    <name type="synonym">Common thornapple</name>
    <dbReference type="NCBI Taxonomy" id="4076"/>
    <lineage>
        <taxon>Eukaryota</taxon>
        <taxon>Viridiplantae</taxon>
        <taxon>Streptophyta</taxon>
        <taxon>Embryophyta</taxon>
        <taxon>Tracheophyta</taxon>
        <taxon>Spermatophyta</taxon>
        <taxon>Magnoliopsida</taxon>
        <taxon>eudicotyledons</taxon>
        <taxon>Gunneridae</taxon>
        <taxon>Pentapetalae</taxon>
        <taxon>asterids</taxon>
        <taxon>lamiids</taxon>
        <taxon>Solanales</taxon>
        <taxon>Solanaceae</taxon>
        <taxon>Solanoideae</taxon>
        <taxon>Datureae</taxon>
        <taxon>Datura</taxon>
    </lineage>
</organism>
<sequence length="116" mass="13421">MVYVLYLADTIKIENFNKNIGALSVKLTVKDMKELESYASVDVVEVISIQLPMMLKLSENIVTFVSNPPKVHYGKSNIHPTVFLKSQNNMDDFYTRTHAFLWSETNVMDCSYITWY</sequence>
<dbReference type="Proteomes" id="UP000823775">
    <property type="component" value="Unassembled WGS sequence"/>
</dbReference>
<name>A0ABS8W4Q9_DATST</name>
<proteinExistence type="predicted"/>
<evidence type="ECO:0000313" key="1">
    <source>
        <dbReference type="EMBL" id="MCE2055584.1"/>
    </source>
</evidence>
<protein>
    <submittedName>
        <fullName evidence="1">Uncharacterized protein</fullName>
    </submittedName>
</protein>
<comment type="caution">
    <text evidence="1">The sequence shown here is derived from an EMBL/GenBank/DDBJ whole genome shotgun (WGS) entry which is preliminary data.</text>
</comment>
<gene>
    <name evidence="1" type="ORF">HAX54_042917</name>
</gene>
<dbReference type="EMBL" id="JACEIK010006366">
    <property type="protein sequence ID" value="MCE2055584.1"/>
    <property type="molecule type" value="Genomic_DNA"/>
</dbReference>
<reference evidence="1 2" key="1">
    <citation type="journal article" date="2021" name="BMC Genomics">
        <title>Datura genome reveals duplications of psychoactive alkaloid biosynthetic genes and high mutation rate following tissue culture.</title>
        <authorList>
            <person name="Rajewski A."/>
            <person name="Carter-House D."/>
            <person name="Stajich J."/>
            <person name="Litt A."/>
        </authorList>
    </citation>
    <scope>NUCLEOTIDE SEQUENCE [LARGE SCALE GENOMIC DNA]</scope>
    <source>
        <strain evidence="1">AR-01</strain>
    </source>
</reference>
<accession>A0ABS8W4Q9</accession>